<name>A0A8S1XIL5_PAROT</name>
<dbReference type="OMA" id="THNCAIE"/>
<sequence>MIIEKQLINLPAEKVLWMIYVKKFDPIKLKYKVKLRFDSKFIFFEASNNALLKQAVSEAEKIGTSEYELRFLMKDTKFIYNYHLYIKMIKSQEYKELTNQFDGLCIMVKDKFIKLQSELAENAGYRGDVSIQLPNSYVLAWMPHNKADYIIQELNKLLNTFSHLRITDSQAIWFSCYKDSFQKTHNCAIEYVEQNQIIELRLASQSGINLTEFASSALSKNSIIHFPFELDEISFNADEVETLVKEQLNCKFELWSQVKVIDLASQIDKKYGTNIQNRIKKIAKLFRKSFYIFGRPENESKVTQILRNILEQRIKQCQDSIVKDYLISSEESGFKLIFFNRKGTLQLVNNVFDPNDFDQFLAQNYNLPYEVKVYKADKNLSFYVKVPNNQREIKNVVIEMLDSYVNHSFYYIIDNVNINFRVGHKFNCKIETFKSNTNVRGLLDIYGFELQQIEQNNNGDALVIKVSNILHSKQLDLINYFNQQLQNCIEQYKSDIYLQMVNDNNNKMKLKKTDNAQFDYTNTCEPQLERCKIIQLTSSQLQLIKQFNILYNIIKQSDQYLEDSFFVAVQYKGNQLQDAIESIKSQESQFLAKWAQEKEIMEVEKNKKYDLYSVFIQELFLDYYSTTRLQLLNSYLDQEITMEKQQVQFYIEVTKLNVPISNLAPIIIIIQSIESVGRVFTQMKELPPGRYLIGYALTNAKEFQLSSVKYIIRNVVQIHQEDI</sequence>
<dbReference type="Proteomes" id="UP000683925">
    <property type="component" value="Unassembled WGS sequence"/>
</dbReference>
<proteinExistence type="predicted"/>
<evidence type="ECO:0000313" key="2">
    <source>
        <dbReference type="Proteomes" id="UP000683925"/>
    </source>
</evidence>
<dbReference type="AlphaFoldDB" id="A0A8S1XIL5"/>
<protein>
    <submittedName>
        <fullName evidence="1">Uncharacterized protein</fullName>
    </submittedName>
</protein>
<dbReference type="OrthoDB" id="287391at2759"/>
<keyword evidence="2" id="KW-1185">Reference proteome</keyword>
<gene>
    <name evidence="1" type="ORF">POCTA_138.1.T1230086</name>
</gene>
<dbReference type="EMBL" id="CAJJDP010000123">
    <property type="protein sequence ID" value="CAD8200986.1"/>
    <property type="molecule type" value="Genomic_DNA"/>
</dbReference>
<accession>A0A8S1XIL5</accession>
<organism evidence="1 2">
    <name type="scientific">Paramecium octaurelia</name>
    <dbReference type="NCBI Taxonomy" id="43137"/>
    <lineage>
        <taxon>Eukaryota</taxon>
        <taxon>Sar</taxon>
        <taxon>Alveolata</taxon>
        <taxon>Ciliophora</taxon>
        <taxon>Intramacronucleata</taxon>
        <taxon>Oligohymenophorea</taxon>
        <taxon>Peniculida</taxon>
        <taxon>Parameciidae</taxon>
        <taxon>Paramecium</taxon>
    </lineage>
</organism>
<evidence type="ECO:0000313" key="1">
    <source>
        <dbReference type="EMBL" id="CAD8200986.1"/>
    </source>
</evidence>
<reference evidence="1" key="1">
    <citation type="submission" date="2021-01" db="EMBL/GenBank/DDBJ databases">
        <authorList>
            <consortium name="Genoscope - CEA"/>
            <person name="William W."/>
        </authorList>
    </citation>
    <scope>NUCLEOTIDE SEQUENCE</scope>
</reference>
<comment type="caution">
    <text evidence="1">The sequence shown here is derived from an EMBL/GenBank/DDBJ whole genome shotgun (WGS) entry which is preliminary data.</text>
</comment>